<keyword evidence="5 6" id="KW-0067">ATP-binding</keyword>
<dbReference type="EMBL" id="CP013200">
    <property type="protein sequence ID" value="ALO68079.1"/>
    <property type="molecule type" value="Genomic_DNA"/>
</dbReference>
<dbReference type="InterPro" id="IPR027417">
    <property type="entry name" value="P-loop_NTPase"/>
</dbReference>
<name>A0A0S2M325_9MICC</name>
<protein>
    <recommendedName>
        <fullName evidence="6">Ribose 1,5-bisphosphate phosphokinase PhnN</fullName>
        <ecNumber evidence="6">2.7.4.23</ecNumber>
    </recommendedName>
    <alternativeName>
        <fullName evidence="6">Ribose 1,5-bisphosphokinase</fullName>
    </alternativeName>
</protein>
<organism evidence="7 8">
    <name type="scientific">Arthrobacter alpinus</name>
    <dbReference type="NCBI Taxonomy" id="656366"/>
    <lineage>
        <taxon>Bacteria</taxon>
        <taxon>Bacillati</taxon>
        <taxon>Actinomycetota</taxon>
        <taxon>Actinomycetes</taxon>
        <taxon>Micrococcales</taxon>
        <taxon>Micrococcaceae</taxon>
        <taxon>Arthrobacter</taxon>
    </lineage>
</organism>
<comment type="pathway">
    <text evidence="2 6">Metabolic intermediate biosynthesis; 5-phospho-alpha-D-ribose 1-diphosphate biosynthesis; 5-phospho-alpha-D-ribose 1-diphosphate from D-ribose 5-phosphate (route II): step 3/3.</text>
</comment>
<accession>A0A0S2M325</accession>
<dbReference type="HAMAP" id="MF_00836">
    <property type="entry name" value="PhnN"/>
    <property type="match status" value="1"/>
</dbReference>
<dbReference type="InterPro" id="IPR012699">
    <property type="entry name" value="PhnN"/>
</dbReference>
<dbReference type="GO" id="GO:0033863">
    <property type="term" value="F:ribose 1,5-bisphosphate phosphokinase activity"/>
    <property type="evidence" value="ECO:0007669"/>
    <property type="project" value="UniProtKB-UniRule"/>
</dbReference>
<evidence type="ECO:0000256" key="5">
    <source>
        <dbReference type="ARBA" id="ARBA00022840"/>
    </source>
</evidence>
<dbReference type="GO" id="GO:0006015">
    <property type="term" value="P:5-phosphoribose 1-diphosphate biosynthetic process"/>
    <property type="evidence" value="ECO:0007669"/>
    <property type="project" value="UniProtKB-UniRule"/>
</dbReference>
<dbReference type="OrthoDB" id="341217at2"/>
<evidence type="ECO:0000256" key="3">
    <source>
        <dbReference type="ARBA" id="ARBA00022679"/>
    </source>
</evidence>
<sequence length="202" mass="21255">MARGKEGRVSGAFVAIVGPSGSGKDSIIDHARLAVAERGGIIFPQRQITRPSGAGEDHQPVSEGEFEEAKDRGEFALTWRAHGLGYGIPAHVFGAVDAGHVVVANLSRGVLKYLPGLFANVHVVRVSVSDEVRLARIIARGREDQNAAASRMARPDPAPDQPADLEIVNDGTLAEASGKLVEFLIGVLATAGGTTELHRQPS</sequence>
<dbReference type="EC" id="2.7.4.23" evidence="6"/>
<dbReference type="Proteomes" id="UP000059574">
    <property type="component" value="Chromosome"/>
</dbReference>
<dbReference type="Gene3D" id="3.40.50.300">
    <property type="entry name" value="P-loop containing nucleotide triphosphate hydrolases"/>
    <property type="match status" value="1"/>
</dbReference>
<reference evidence="7 8" key="2">
    <citation type="journal article" date="2016" name="J. Biotechnol.">
        <title>Complete genome sequence of Arthrobacter alpinus ERGS4:06, a yellow pigmented bacterium tolerant to cold and radiations isolated from Sikkim Himalaya.</title>
        <authorList>
            <person name="Kumar R."/>
            <person name="Singh D."/>
            <person name="Swarnkar M.K."/>
            <person name="Singh A.K."/>
            <person name="Kumar S."/>
        </authorList>
    </citation>
    <scope>NUCLEOTIDE SEQUENCE [LARGE SCALE GENOMIC DNA]</scope>
    <source>
        <strain evidence="7 8">ERGS4:06</strain>
    </source>
</reference>
<evidence type="ECO:0000313" key="8">
    <source>
        <dbReference type="Proteomes" id="UP000059574"/>
    </source>
</evidence>
<evidence type="ECO:0000256" key="6">
    <source>
        <dbReference type="HAMAP-Rule" id="MF_00836"/>
    </source>
</evidence>
<comment type="similarity">
    <text evidence="6">Belongs to the ribose 1,5-bisphosphokinase family.</text>
</comment>
<proteinExistence type="inferred from homology"/>
<dbReference type="AlphaFoldDB" id="A0A0S2M325"/>
<keyword evidence="3 6" id="KW-0808">Transferase</keyword>
<gene>
    <name evidence="6" type="primary">phnN</name>
    <name evidence="7" type="ORF">AS189_18270</name>
</gene>
<evidence type="ECO:0000313" key="7">
    <source>
        <dbReference type="EMBL" id="ALO68079.1"/>
    </source>
</evidence>
<dbReference type="GO" id="GO:0019634">
    <property type="term" value="P:organic phosphonate metabolic process"/>
    <property type="evidence" value="ECO:0007669"/>
    <property type="project" value="UniProtKB-UniRule"/>
</dbReference>
<feature type="binding site" evidence="6">
    <location>
        <begin position="18"/>
        <end position="25"/>
    </location>
    <ligand>
        <name>ATP</name>
        <dbReference type="ChEBI" id="CHEBI:30616"/>
    </ligand>
</feature>
<evidence type="ECO:0000256" key="1">
    <source>
        <dbReference type="ARBA" id="ARBA00000373"/>
    </source>
</evidence>
<dbReference type="UniPathway" id="UPA00087">
    <property type="reaction ID" value="UER00175"/>
</dbReference>
<evidence type="ECO:0000256" key="2">
    <source>
        <dbReference type="ARBA" id="ARBA00005069"/>
    </source>
</evidence>
<keyword evidence="4 6" id="KW-0547">Nucleotide-binding</keyword>
<dbReference type="GO" id="GO:0005524">
    <property type="term" value="F:ATP binding"/>
    <property type="evidence" value="ECO:0007669"/>
    <property type="project" value="UniProtKB-KW"/>
</dbReference>
<evidence type="ECO:0000256" key="4">
    <source>
        <dbReference type="ARBA" id="ARBA00022741"/>
    </source>
</evidence>
<dbReference type="SUPFAM" id="SSF52540">
    <property type="entry name" value="P-loop containing nucleoside triphosphate hydrolases"/>
    <property type="match status" value="1"/>
</dbReference>
<comment type="function">
    <text evidence="6">Catalyzes the phosphorylation of ribose 1,5-bisphosphate to 5-phospho-D-ribosyl alpha-1-diphosphate (PRPP).</text>
</comment>
<reference evidence="8" key="1">
    <citation type="submission" date="2015-11" db="EMBL/GenBank/DDBJ databases">
        <authorList>
            <person name="Kumar R."/>
            <person name="Singh D."/>
            <person name="Swarnkar M.K."/>
            <person name="Singh A.K."/>
            <person name="Kumar S."/>
        </authorList>
    </citation>
    <scope>NUCLEOTIDE SEQUENCE [LARGE SCALE GENOMIC DNA]</scope>
    <source>
        <strain evidence="8">ERGS4:06</strain>
    </source>
</reference>
<dbReference type="NCBIfam" id="TIGR02322">
    <property type="entry name" value="phosphon_PhnN"/>
    <property type="match status" value="1"/>
</dbReference>
<comment type="catalytic activity">
    <reaction evidence="1 6">
        <text>alpha-D-ribose 1,5-bisphosphate + ATP = 5-phospho-alpha-D-ribose 1-diphosphate + ADP</text>
        <dbReference type="Rhea" id="RHEA:20109"/>
        <dbReference type="ChEBI" id="CHEBI:30616"/>
        <dbReference type="ChEBI" id="CHEBI:58017"/>
        <dbReference type="ChEBI" id="CHEBI:68688"/>
        <dbReference type="ChEBI" id="CHEBI:456216"/>
        <dbReference type="EC" id="2.7.4.23"/>
    </reaction>
</comment>